<keyword evidence="1" id="KW-1133">Transmembrane helix</keyword>
<reference evidence="2" key="1">
    <citation type="submission" date="2021-01" db="EMBL/GenBank/DDBJ databases">
        <authorList>
            <person name="Corre E."/>
            <person name="Pelletier E."/>
            <person name="Niang G."/>
            <person name="Scheremetjew M."/>
            <person name="Finn R."/>
            <person name="Kale V."/>
            <person name="Holt S."/>
            <person name="Cochrane G."/>
            <person name="Meng A."/>
            <person name="Brown T."/>
            <person name="Cohen L."/>
        </authorList>
    </citation>
    <scope>NUCLEOTIDE SEQUENCE</scope>
    <source>
        <strain evidence="2">CCCM811</strain>
    </source>
</reference>
<evidence type="ECO:0000313" key="2">
    <source>
        <dbReference type="EMBL" id="CAE0676456.1"/>
    </source>
</evidence>
<keyword evidence="1" id="KW-0812">Transmembrane</keyword>
<protein>
    <submittedName>
        <fullName evidence="2">Uncharacterized protein</fullName>
    </submittedName>
</protein>
<dbReference type="PANTHER" id="PTHR13132">
    <property type="entry name" value="ALPHA- 1,6 -FUCOSYLTRANSFERASE"/>
    <property type="match status" value="1"/>
</dbReference>
<sequence length="465" mass="52865">MPGDLKGHPRTFLRECLGSRGTSYLLTQVLVIFIFVLVGVTVMCNRVGVGTVQKDRAISSNVDCKSTMPSSNKAAKEEIESPLDRVKWPRQNYDDPGVGLPGAIFRHQHPEDCGSARYLLWRFPLSDRDARNIGALYSTLQAWMAYAMQTGRILVFDDRNWKLTDIRCEHRSSLCYFRPISACQIPYKPRSIVSVRKAADVEAQPDDVQVIEFEGAWWPMKATQPFKVNITTPSGTTEVVEALSKPRVLTRWSTAVMQYFWRPHTDLEEKITSVLSQLKPSTRLQPEHTIAMPVRASDKCHGHSIQGSAAGEEDCLELEQYMKVADDIRTMRPEVDTIIFTSESRDMVEQSKKYSIEKGGKWKMIYNTVDVMQGTGSTNTATLKKSKTRSLGIQSALISLHLQLRAKYFVVPYHPRRHRTYSSWLHTIGGLSRSPDITFVETTHIVDVHRGKWYQSDGTDEEYKQ</sequence>
<dbReference type="GO" id="GO:0006487">
    <property type="term" value="P:protein N-linked glycosylation"/>
    <property type="evidence" value="ECO:0007669"/>
    <property type="project" value="TreeGrafter"/>
</dbReference>
<evidence type="ECO:0000256" key="1">
    <source>
        <dbReference type="SAM" id="Phobius"/>
    </source>
</evidence>
<dbReference type="EMBL" id="HBIV01039765">
    <property type="protein sequence ID" value="CAE0676456.1"/>
    <property type="molecule type" value="Transcribed_RNA"/>
</dbReference>
<dbReference type="GO" id="GO:0046921">
    <property type="term" value="F:alpha-(1-&gt;6)-fucosyltransferase activity"/>
    <property type="evidence" value="ECO:0007669"/>
    <property type="project" value="TreeGrafter"/>
</dbReference>
<name>A0A6V3RW38_9EUKA</name>
<gene>
    <name evidence="2" type="ORF">LGLO00237_LOCUS28234</name>
</gene>
<dbReference type="AlphaFoldDB" id="A0A6V3RW38"/>
<accession>A0A6V3RW38</accession>
<organism evidence="2">
    <name type="scientific">Lotharella globosa</name>
    <dbReference type="NCBI Taxonomy" id="91324"/>
    <lineage>
        <taxon>Eukaryota</taxon>
        <taxon>Sar</taxon>
        <taxon>Rhizaria</taxon>
        <taxon>Cercozoa</taxon>
        <taxon>Chlorarachniophyceae</taxon>
        <taxon>Lotharella</taxon>
    </lineage>
</organism>
<dbReference type="PANTHER" id="PTHR13132:SF29">
    <property type="entry name" value="ALPHA-(1,6)-FUCOSYLTRANSFERASE"/>
    <property type="match status" value="1"/>
</dbReference>
<proteinExistence type="predicted"/>
<feature type="transmembrane region" description="Helical" evidence="1">
    <location>
        <begin position="21"/>
        <end position="43"/>
    </location>
</feature>
<keyword evidence="1" id="KW-0472">Membrane</keyword>